<dbReference type="AlphaFoldDB" id="A0A1Y5F4S6"/>
<name>A0A1Y5F4S6_9BACT</name>
<comment type="caution">
    <text evidence="1">The sequence shown here is derived from an EMBL/GenBank/DDBJ whole genome shotgun (WGS) entry which is preliminary data.</text>
</comment>
<sequence>MFKTFCLIFISLISHSIYGIEAPKKVFTLGVTKVTLETNQGKFLKAVQTEIFKKLNYQLKVIILPPLRLKQQSKSGKINGELVRMSTFGIGRKYLTRVEEPMMKFSVVSYSANKKIKINSWLDLKNLRVGYRRGILIVENELVKVCKKSNLFNYTDSLQALELLNLGRLDVYVGLEFFIDGILRNMPAKQRSSIYKVKTLKRDSAHTFLNAKFSKLAKKVSKELKLMKENGRYMAIRRKVFSK</sequence>
<dbReference type="Proteomes" id="UP000196531">
    <property type="component" value="Unassembled WGS sequence"/>
</dbReference>
<dbReference type="EMBL" id="MAAO01000008">
    <property type="protein sequence ID" value="OUR95395.1"/>
    <property type="molecule type" value="Genomic_DNA"/>
</dbReference>
<organism evidence="1 2">
    <name type="scientific">Halobacteriovorax marinus</name>
    <dbReference type="NCBI Taxonomy" id="97084"/>
    <lineage>
        <taxon>Bacteria</taxon>
        <taxon>Pseudomonadati</taxon>
        <taxon>Bdellovibrionota</taxon>
        <taxon>Bacteriovoracia</taxon>
        <taxon>Bacteriovoracales</taxon>
        <taxon>Halobacteriovoraceae</taxon>
        <taxon>Halobacteriovorax</taxon>
    </lineage>
</organism>
<protein>
    <submittedName>
        <fullName evidence="1">Uncharacterized protein</fullName>
    </submittedName>
</protein>
<evidence type="ECO:0000313" key="1">
    <source>
        <dbReference type="EMBL" id="OUR95395.1"/>
    </source>
</evidence>
<reference evidence="2" key="1">
    <citation type="journal article" date="2017" name="Proc. Natl. Acad. Sci. U.S.A.">
        <title>Simulation of Deepwater Horizon oil plume reveals substrate specialization within a complex community of hydrocarbon-degraders.</title>
        <authorList>
            <person name="Hu P."/>
            <person name="Dubinsky E.A."/>
            <person name="Probst A.J."/>
            <person name="Wang J."/>
            <person name="Sieber C.M.K."/>
            <person name="Tom L.M."/>
            <person name="Gardinali P."/>
            <person name="Banfield J.F."/>
            <person name="Atlas R.M."/>
            <person name="Andersen G.L."/>
        </authorList>
    </citation>
    <scope>NUCLEOTIDE SEQUENCE [LARGE SCALE GENOMIC DNA]</scope>
</reference>
<proteinExistence type="predicted"/>
<evidence type="ECO:0000313" key="2">
    <source>
        <dbReference type="Proteomes" id="UP000196531"/>
    </source>
</evidence>
<dbReference type="SUPFAM" id="SSF53850">
    <property type="entry name" value="Periplasmic binding protein-like II"/>
    <property type="match status" value="1"/>
</dbReference>
<dbReference type="Gene3D" id="3.40.190.10">
    <property type="entry name" value="Periplasmic binding protein-like II"/>
    <property type="match status" value="2"/>
</dbReference>
<accession>A0A1Y5F4S6</accession>
<gene>
    <name evidence="1" type="ORF">A9Q84_16300</name>
</gene>